<reference evidence="1 3" key="1">
    <citation type="submission" date="2014-08" db="EMBL/GenBank/DDBJ databases">
        <authorList>
            <person name="Bunnell A."/>
            <person name="Chain P.S."/>
            <person name="Chertkov O."/>
            <person name="Currie B.J."/>
            <person name="Daligault H.E."/>
            <person name="Davenport K.W."/>
            <person name="Davis C."/>
            <person name="Gleasner C.D."/>
            <person name="Johnson S.L."/>
            <person name="Kaestli M."/>
            <person name="Koren S."/>
            <person name="Kunde Y.A."/>
            <person name="Mayo M."/>
            <person name="McMurry K.K."/>
            <person name="Price E.P."/>
            <person name="Reitenga K.G."/>
            <person name="Robison R."/>
            <person name="Rosovitz M.J."/>
            <person name="Sarovich D.S."/>
            <person name="Teshima H."/>
        </authorList>
    </citation>
    <scope>NUCLEOTIDE SEQUENCE [LARGE SCALE GENOMIC DNA]</scope>
    <source>
        <strain evidence="1 3">MSHR44</strain>
    </source>
</reference>
<sequence length="84" mass="8733">MNHDPNRAPHDIALASAIAAAAGTLRFDNKPGSLQRQCMLGLFVAALSGRLALAFPESAAALHAVVFSPATTGNPTDRTPQQPK</sequence>
<dbReference type="Proteomes" id="UP000030475">
    <property type="component" value="Unassembled WGS sequence"/>
</dbReference>
<protein>
    <submittedName>
        <fullName evidence="1">Uncharacterized protein</fullName>
    </submittedName>
</protein>
<evidence type="ECO:0000313" key="3">
    <source>
        <dbReference type="Proteomes" id="UP000030475"/>
    </source>
</evidence>
<dbReference type="RefSeq" id="WP_004524471.1">
    <property type="nucleotide sequence ID" value="NZ_AP028073.1"/>
</dbReference>
<comment type="caution">
    <text evidence="1">The sequence shown here is derived from an EMBL/GenBank/DDBJ whole genome shotgun (WGS) entry which is preliminary data.</text>
</comment>
<accession>A0A069B0Q5</accession>
<evidence type="ECO:0000313" key="2">
    <source>
        <dbReference type="EMBL" id="PJO67495.1"/>
    </source>
</evidence>
<gene>
    <name evidence="2" type="ORF">CWD88_03415</name>
    <name evidence="1" type="ORF">Y036_2062</name>
</gene>
<dbReference type="OrthoDB" id="9035767at2"/>
<reference evidence="2 4" key="2">
    <citation type="submission" date="2017-11" db="EMBL/GenBank/DDBJ databases">
        <title>Molecular characterization of Burkholderia pseudomallei and closely related isolates from Vietnam.</title>
        <authorList>
            <person name="Ustinov D.V."/>
            <person name="Antonov A.S."/>
            <person name="Avdusheva E.F."/>
            <person name="Shpak I.M."/>
            <person name="Zakharova I.B."/>
            <person name="Thi L.A."/>
            <person name="Teteryatnikova N."/>
            <person name="Lopasteyskaya Y.A."/>
            <person name="Kuzyutina J.A."/>
            <person name="Ngo T.N."/>
            <person name="Victorov D.V."/>
        </authorList>
    </citation>
    <scope>NUCLEOTIDE SEQUENCE [LARGE SCALE GENOMIC DNA]</scope>
    <source>
        <strain evidence="2 4">V1512</strain>
    </source>
</reference>
<organism evidence="1 3">
    <name type="scientific">Burkholderia pseudomallei</name>
    <name type="common">Pseudomonas pseudomallei</name>
    <dbReference type="NCBI Taxonomy" id="28450"/>
    <lineage>
        <taxon>Bacteria</taxon>
        <taxon>Pseudomonadati</taxon>
        <taxon>Pseudomonadota</taxon>
        <taxon>Betaproteobacteria</taxon>
        <taxon>Burkholderiales</taxon>
        <taxon>Burkholderiaceae</taxon>
        <taxon>Burkholderia</taxon>
        <taxon>pseudomallei group</taxon>
    </lineage>
</organism>
<dbReference type="GeneID" id="93058636"/>
<evidence type="ECO:0000313" key="4">
    <source>
        <dbReference type="Proteomes" id="UP000231878"/>
    </source>
</evidence>
<evidence type="ECO:0000313" key="1">
    <source>
        <dbReference type="EMBL" id="KGX08174.1"/>
    </source>
</evidence>
<name>A0A069B0Q5_BURPE</name>
<proteinExistence type="predicted"/>
<dbReference type="AlphaFoldDB" id="A0A069B0Q5"/>
<dbReference type="Proteomes" id="UP000231878">
    <property type="component" value="Unassembled WGS sequence"/>
</dbReference>
<dbReference type="EMBL" id="PHRB01000002">
    <property type="protein sequence ID" value="PJO67495.1"/>
    <property type="molecule type" value="Genomic_DNA"/>
</dbReference>
<dbReference type="EMBL" id="JQIM01000010">
    <property type="protein sequence ID" value="KGX08174.1"/>
    <property type="molecule type" value="Genomic_DNA"/>
</dbReference>
<accession>A0A089FGW2</accession>